<dbReference type="PANTHER" id="PTHR36766">
    <property type="entry name" value="PLANT BROAD-SPECTRUM MILDEW RESISTANCE PROTEIN RPW8"/>
    <property type="match status" value="1"/>
</dbReference>
<keyword evidence="2" id="KW-0611">Plant defense</keyword>
<dbReference type="Pfam" id="PF00931">
    <property type="entry name" value="NB-ARC"/>
    <property type="match status" value="1"/>
</dbReference>
<feature type="domain" description="R13L1/DRL21-like LRR repeat region" evidence="4">
    <location>
        <begin position="313"/>
        <end position="440"/>
    </location>
</feature>
<sequence length="836" mass="95292">MSNKLIKVLGKIDEIVTEMGKFNLVPRDPTPSIDRETYSFVEKSEVIGRDAEKEMIINELLDPQRERDHISVLAIIGMGGLGKTTLAQLVYNDEKVQKTFQLLLWICVSTEFNFSNICKSIIEVATNSKENISTSTKEVLQKKLREILGKKRYLLILDDVWNEVIGKWDELRKLLFSEAGSGSVIIVTTRSHGVASIMRTLPDHDLASLNENDSLRLFEHNAFSGWAEKPQEFRIIGATIVKTISNLYNLQTLKLSSSLIAELPKEMRYMINLRHLFLDNCGRLQRMPIGLGQLKYLQTLTKYVVYSGRGGSIGELNNLNLLCGHISLSGLENVRDGKDAQSMNLAAKTNLCSLELKWDRIDNKEVTTNDQAIIEALIPHQKMKYFIINGYNGFGFPKWMMEDINVRNLKRLKLKKCINCAELPALWQLPLLENLFLERMESLRYIVSGMGKHVKGSQSLITYSVLKILEIKNLPNLENWREENSDLVDFPNLNKLVISNCGKLKSIPVCMPILASLEVCNSCEIKLRNISNLPMLLNLIAINTVDNSCSEPDAFRPPKTLETMKIHGFENVNPLEGEEEEEEEEDQLIGCQTKSLRNLNIEKSNCFFSCGPTKVVALGFWKYFEPLEYLNIFACDAIVFWPEEEFRSLKFLKELRFQSCLNFRGSLQVAVSVSSPCEHREDFLPHLKSLWIKNCRELVEIPICFKSLTDLEIWHCHKLSPEGVTLLTTLSELKRIIIVGLTNWGSWPDNMEHLPSLEQLHILGCPRIRSFPKGLQERLSSLQFLAITACPALESCCTVGGNYWHLVSRIPELHIGIEVNERQSFSKRLLNCIRGR</sequence>
<dbReference type="EMBL" id="JAMFTS010000003">
    <property type="protein sequence ID" value="KAJ4773273.1"/>
    <property type="molecule type" value="Genomic_DNA"/>
</dbReference>
<protein>
    <submittedName>
        <fullName evidence="5">Disease resistance protein RGA2</fullName>
    </submittedName>
</protein>
<dbReference type="Pfam" id="PF25019">
    <property type="entry name" value="LRR_R13L1-DRL21"/>
    <property type="match status" value="1"/>
</dbReference>
<dbReference type="Gene3D" id="3.40.50.300">
    <property type="entry name" value="P-loop containing nucleotide triphosphate hydrolases"/>
    <property type="match status" value="1"/>
</dbReference>
<dbReference type="SUPFAM" id="SSF52540">
    <property type="entry name" value="P-loop containing nucleoside triphosphate hydrolases"/>
    <property type="match status" value="1"/>
</dbReference>
<dbReference type="Gene3D" id="3.80.10.10">
    <property type="entry name" value="Ribonuclease Inhibitor"/>
    <property type="match status" value="2"/>
</dbReference>
<evidence type="ECO:0000256" key="2">
    <source>
        <dbReference type="ARBA" id="ARBA00022821"/>
    </source>
</evidence>
<evidence type="ECO:0000313" key="5">
    <source>
        <dbReference type="EMBL" id="KAJ4773273.1"/>
    </source>
</evidence>
<keyword evidence="6" id="KW-1185">Reference proteome</keyword>
<comment type="caution">
    <text evidence="5">The sequence shown here is derived from an EMBL/GenBank/DDBJ whole genome shotgun (WGS) entry which is preliminary data.</text>
</comment>
<dbReference type="SUPFAM" id="SSF52047">
    <property type="entry name" value="RNI-like"/>
    <property type="match status" value="1"/>
</dbReference>
<evidence type="ECO:0000313" key="6">
    <source>
        <dbReference type="Proteomes" id="UP001140206"/>
    </source>
</evidence>
<proteinExistence type="predicted"/>
<evidence type="ECO:0000256" key="1">
    <source>
        <dbReference type="ARBA" id="ARBA00022614"/>
    </source>
</evidence>
<dbReference type="GO" id="GO:0043531">
    <property type="term" value="F:ADP binding"/>
    <property type="evidence" value="ECO:0007669"/>
    <property type="project" value="InterPro"/>
</dbReference>
<dbReference type="InterPro" id="IPR032675">
    <property type="entry name" value="LRR_dom_sf"/>
</dbReference>
<feature type="domain" description="NB-ARC" evidence="3">
    <location>
        <begin position="51"/>
        <end position="224"/>
    </location>
</feature>
<name>A0AAV8E487_9POAL</name>
<evidence type="ECO:0000259" key="3">
    <source>
        <dbReference type="Pfam" id="PF00931"/>
    </source>
</evidence>
<dbReference type="InterPro" id="IPR002182">
    <property type="entry name" value="NB-ARC"/>
</dbReference>
<reference evidence="5" key="1">
    <citation type="submission" date="2022-08" db="EMBL/GenBank/DDBJ databases">
        <authorList>
            <person name="Marques A."/>
        </authorList>
    </citation>
    <scope>NUCLEOTIDE SEQUENCE</scope>
    <source>
        <strain evidence="5">RhyPub2mFocal</strain>
        <tissue evidence="5">Leaves</tissue>
    </source>
</reference>
<dbReference type="SUPFAM" id="SSF52058">
    <property type="entry name" value="L domain-like"/>
    <property type="match status" value="1"/>
</dbReference>
<keyword evidence="1" id="KW-0433">Leucine-rich repeat</keyword>
<dbReference type="GO" id="GO:0006952">
    <property type="term" value="P:defense response"/>
    <property type="evidence" value="ECO:0007669"/>
    <property type="project" value="UniProtKB-KW"/>
</dbReference>
<gene>
    <name evidence="5" type="ORF">LUZ62_057530</name>
</gene>
<dbReference type="InterPro" id="IPR056789">
    <property type="entry name" value="LRR_R13L1-DRL21"/>
</dbReference>
<dbReference type="FunFam" id="3.40.50.300:FF:001091">
    <property type="entry name" value="Probable disease resistance protein At1g61300"/>
    <property type="match status" value="1"/>
</dbReference>
<dbReference type="InterPro" id="IPR027417">
    <property type="entry name" value="P-loop_NTPase"/>
</dbReference>
<dbReference type="Proteomes" id="UP001140206">
    <property type="component" value="Chromosome 3"/>
</dbReference>
<dbReference type="AlphaFoldDB" id="A0AAV8E487"/>
<evidence type="ECO:0000259" key="4">
    <source>
        <dbReference type="Pfam" id="PF25019"/>
    </source>
</evidence>
<organism evidence="5 6">
    <name type="scientific">Rhynchospora pubera</name>
    <dbReference type="NCBI Taxonomy" id="906938"/>
    <lineage>
        <taxon>Eukaryota</taxon>
        <taxon>Viridiplantae</taxon>
        <taxon>Streptophyta</taxon>
        <taxon>Embryophyta</taxon>
        <taxon>Tracheophyta</taxon>
        <taxon>Spermatophyta</taxon>
        <taxon>Magnoliopsida</taxon>
        <taxon>Liliopsida</taxon>
        <taxon>Poales</taxon>
        <taxon>Cyperaceae</taxon>
        <taxon>Cyperoideae</taxon>
        <taxon>Rhynchosporeae</taxon>
        <taxon>Rhynchospora</taxon>
    </lineage>
</organism>
<dbReference type="PRINTS" id="PR00364">
    <property type="entry name" value="DISEASERSIST"/>
</dbReference>
<accession>A0AAV8E487</accession>
<dbReference type="PANTHER" id="PTHR36766:SF40">
    <property type="entry name" value="DISEASE RESISTANCE PROTEIN RGA3"/>
    <property type="match status" value="1"/>
</dbReference>